<keyword evidence="3" id="KW-1185">Reference proteome</keyword>
<dbReference type="Proteomes" id="UP001642502">
    <property type="component" value="Unassembled WGS sequence"/>
</dbReference>
<sequence length="399" mass="45601">MNEYDYNIAIAQQIPVLKGTRNFWDWWIAFSRGLKNEKRLKCLLPTHPGSLDDIKAEICGQMPRRPDPEDFRPVTRSISVASSSAAIEPRGVENRELEEAERRYRSEMKSYRILKRKFERGLTLVEERLQVSVSTRIYLQLAGLDVKKRIAYLYTTFAPDKIQERSMLRTEYMTLYTRFGISNLEEWLDTWSGLLQHMIRAGTGEVQTGVWIIELADRLIDYGSTDWFAEGRRLNRLSYNPDYCPATMEKVWEVVFEVKTEKALISGRKLQDRSLHTCGAAPAAKSDSAGEEERGGQQEGPGSRSSQKRSHPDPQGGGPRQRRAVEANTCKACSRRGHVLEECRWLFPALRPDSLGPMQPHQERRAKLVLEKVQADPELAARYEAEKKAAALRQGEAAE</sequence>
<evidence type="ECO:0000313" key="2">
    <source>
        <dbReference type="EMBL" id="CAK7275424.1"/>
    </source>
</evidence>
<feature type="region of interest" description="Disordered" evidence="1">
    <location>
        <begin position="276"/>
        <end position="325"/>
    </location>
</feature>
<evidence type="ECO:0000313" key="3">
    <source>
        <dbReference type="Proteomes" id="UP001642502"/>
    </source>
</evidence>
<reference evidence="2 3" key="1">
    <citation type="submission" date="2024-01" db="EMBL/GenBank/DDBJ databases">
        <authorList>
            <person name="Allen C."/>
            <person name="Tagirdzhanova G."/>
        </authorList>
    </citation>
    <scope>NUCLEOTIDE SEQUENCE [LARGE SCALE GENOMIC DNA]</scope>
    <source>
        <strain evidence="2 3">CBS 119000</strain>
    </source>
</reference>
<accession>A0ABP0E4A7</accession>
<gene>
    <name evidence="2" type="ORF">SEPCBS119000_006687</name>
</gene>
<comment type="caution">
    <text evidence="2">The sequence shown here is derived from an EMBL/GenBank/DDBJ whole genome shotgun (WGS) entry which is preliminary data.</text>
</comment>
<evidence type="ECO:0000256" key="1">
    <source>
        <dbReference type="SAM" id="MobiDB-lite"/>
    </source>
</evidence>
<evidence type="ECO:0008006" key="4">
    <source>
        <dbReference type="Google" id="ProtNLM"/>
    </source>
</evidence>
<organism evidence="2 3">
    <name type="scientific">Sporothrix epigloea</name>
    <dbReference type="NCBI Taxonomy" id="1892477"/>
    <lineage>
        <taxon>Eukaryota</taxon>
        <taxon>Fungi</taxon>
        <taxon>Dikarya</taxon>
        <taxon>Ascomycota</taxon>
        <taxon>Pezizomycotina</taxon>
        <taxon>Sordariomycetes</taxon>
        <taxon>Sordariomycetidae</taxon>
        <taxon>Ophiostomatales</taxon>
        <taxon>Ophiostomataceae</taxon>
        <taxon>Sporothrix</taxon>
    </lineage>
</organism>
<dbReference type="EMBL" id="CAWUON010000215">
    <property type="protein sequence ID" value="CAK7275424.1"/>
    <property type="molecule type" value="Genomic_DNA"/>
</dbReference>
<feature type="non-terminal residue" evidence="2">
    <location>
        <position position="399"/>
    </location>
</feature>
<proteinExistence type="predicted"/>
<name>A0ABP0E4A7_9PEZI</name>
<protein>
    <recommendedName>
        <fullName evidence="4">Gag protein</fullName>
    </recommendedName>
</protein>